<feature type="region of interest" description="Disordered" evidence="1">
    <location>
        <begin position="771"/>
        <end position="792"/>
    </location>
</feature>
<evidence type="ECO:0008006" key="6">
    <source>
        <dbReference type="Google" id="ProtNLM"/>
    </source>
</evidence>
<feature type="domain" description="DUF11" evidence="2">
    <location>
        <begin position="1443"/>
        <end position="1561"/>
    </location>
</feature>
<comment type="caution">
    <text evidence="4">The sequence shown here is derived from an EMBL/GenBank/DDBJ whole genome shotgun (WGS) entry which is preliminary data.</text>
</comment>
<keyword evidence="5" id="KW-1185">Reference proteome</keyword>
<sequence>MDLARFFYNSYKAVLGAFFWLCFSTMVLSHGAWLGGGGISLTDASRQQIADNVAAGLAPLSAGDTVTVIADFPVIAEGTLDGPGGYATLYVPAGTEVTSTYITDATGAPLDARPARASTGSGVSKGWGPKGQQTFDISPNGWSPSDTAQCQAAGFSIADCNAGLAYIYGDTGIFYSTRSDTQLFASGSDIATLENGYLVNPTNGSPWPSVGGMGTARVHNKWDAVQINAFGSGGTIDPNGFSTQEETSITGGRGATPFRAGSPVAGPESGSDWDRYGTTGPWNRISYPGSCEANDPLLAGPDGPATGDGSVFPETLDPGVNSFEVCTETTSGFNLNTSSATTLPSDTNAVRYAFGGIAQGETYFAVMEVKITDIENVGYFNAEGHGGDSAEGAAAGNDNPWRYWVAGTSAVSPPGPDDLFVSIAISAVNGTPYSGGDIPQGATLTYRISYVNTSLSPMTNVQTTVTLPPEISGTANFQVISGEDIRPATAPTNGTFSLLSLPDLNGLGSGAIEFDAYISTTAGGNITADAANSNDEGGADTDSVSVNVTAVPTETLPVCSGTRFSVVDWTSDSPTALGATATFSRYGISGTVTATANADAGVFRPAEIGTAQVVYSTGTVGVLTQQYATLDVNFDSPMSSVLLNVTSLDLDESVTIYGERNGIRVQPAVVNGSLSAPMLRLANVDGSVLAERDSTFSNAAFPENFAVEVGFGAPIDRIVIDHGTRKNNSANFADSLQLTDIQACADFTDAPSIYGDALHTMGQEPRVYLGDAVTSDAGPGNAGDASSDDDDGVDIPLLVQGFPATIEARVQGDGGFLTAWIDYDGNDVMALATAEEIARDLQDDGTGGDAVAGDGIIQFEAIVPGDAVLDQTFARFRWSTAPVVGVADISLDGEVEDYPINIGAAPLVDRGDAPASYGDPLHIIAETGIAGTYLGALSPDPEAASQASPDASGDDLDGNDDEDGVTLPQLYAGGTTEISVFVNEVTGGVGSLTGGVAYLQAWIDFNGNGVFDASEQIASDLQDGSAGDKDSTLNGEIRFDVVVPGTAVLTPTFARFRWSTTEGVVPVALDGEVEDYVLSISNDVPPVSCDSGLYLLSDDPTRLSKLRFTDTGSGYSMSSQTVGTAPRRVEAGWGYNESDGYIYGVRAGKDELWRVDGTGNFVEMPEFPGSAAQADDAGDILPNGIMVYEADDVTWQLLDLTDPNNPLDAGQLTLSQPVTVSDFAVNPLDGFIYGINEDTGSLFRAFANNGLAGFTTLVEFGPSVFAGIWSAVFFDENGQMFAYEEVSNSIYLIDTSTGNRLRLATGTDEGGFSDGTSCRGGTPFALSGFGGNIYVDQDASDIKDGSEVNLGGGIRVDLYSDNATPNDLSDDSFISTVDTDPDGTYAFVGLPAGATYRLEVDVNDADLPPGAQIGTSNPLVGVKADSGAFTVSYDFGFDPQFSDLSITKQAFRAGTTSPVTTAVEGDIIDWMISVTNDGPGSPSGVKVIESIPAGFAYISDTAPPTGDYFDPSTGLWFVDEILSGATETLTIRVRVTSGGNYTNVVEIVSSSLPDLDSDPNVGLAQDDLRDGIADDDEASVTITLATTGGQISGRLIQDDGRGGVAHDGLATGNEVGTNAGSILLLDDSGALLANPQIGADGQWAYRLAPDYTGTLTVSTVPPEGWRTISETPGTLPSLVNSDPHDGSFSFTPAPDTDYSGLILGIVPLPTLSEDRDARIGAGQITLLPHLYRASSTGTVTFTVENISEPAVGAFSIALFLDNDCDGAPDTPLTVPISVQAGDELCLISRVSAGGGLPPGSTVTYQVQAATDFSGTAVSHVLTDTDRVTVEVGGSQLVLVKTVQNETQGTDEGYSNQASPGDVLIYRITLVNPSQRNASAITIHDRTPPYTQLAEAITTPQIVSPSLVCDVADPTANVPGYMGPLRWDCSGTHGAGAEGSVRFKVQVTP</sequence>
<proteinExistence type="predicted"/>
<evidence type="ECO:0000259" key="2">
    <source>
        <dbReference type="Pfam" id="PF01345"/>
    </source>
</evidence>
<accession>A0ABM9X5S8</accession>
<dbReference type="SUPFAM" id="SSF117074">
    <property type="entry name" value="Hypothetical protein PA1324"/>
    <property type="match status" value="1"/>
</dbReference>
<dbReference type="InterPro" id="IPR013783">
    <property type="entry name" value="Ig-like_fold"/>
</dbReference>
<evidence type="ECO:0000313" key="5">
    <source>
        <dbReference type="Proteomes" id="UP000003257"/>
    </source>
</evidence>
<dbReference type="Gene3D" id="2.60.40.10">
    <property type="entry name" value="Immunoglobulins"/>
    <property type="match status" value="1"/>
</dbReference>
<protein>
    <recommendedName>
        <fullName evidence="6">DUF11 domain-containing protein</fullName>
    </recommendedName>
</protein>
<name>A0ABM9X5S8_9RHOB</name>
<dbReference type="EMBL" id="ABID01000003">
    <property type="protein sequence ID" value="EDQ04813.1"/>
    <property type="molecule type" value="Genomic_DNA"/>
</dbReference>
<feature type="domain" description="GEVED" evidence="3">
    <location>
        <begin position="998"/>
        <end position="1078"/>
    </location>
</feature>
<feature type="region of interest" description="Disordered" evidence="1">
    <location>
        <begin position="935"/>
        <end position="966"/>
    </location>
</feature>
<dbReference type="InterPro" id="IPR051172">
    <property type="entry name" value="Chlamydia_OmcB"/>
</dbReference>
<organism evidence="4 5">
    <name type="scientific">Sulfitobacter indolifex HEL-45</name>
    <dbReference type="NCBI Taxonomy" id="391624"/>
    <lineage>
        <taxon>Bacteria</taxon>
        <taxon>Pseudomonadati</taxon>
        <taxon>Pseudomonadota</taxon>
        <taxon>Alphaproteobacteria</taxon>
        <taxon>Rhodobacterales</taxon>
        <taxon>Roseobacteraceae</taxon>
        <taxon>Sulfitobacter</taxon>
    </lineage>
</organism>
<evidence type="ECO:0000259" key="3">
    <source>
        <dbReference type="Pfam" id="PF20009"/>
    </source>
</evidence>
<dbReference type="Pfam" id="PF20009">
    <property type="entry name" value="GEVED"/>
    <property type="match status" value="2"/>
</dbReference>
<dbReference type="Proteomes" id="UP000003257">
    <property type="component" value="Unassembled WGS sequence"/>
</dbReference>
<dbReference type="InterPro" id="IPR001434">
    <property type="entry name" value="OmcB-like_DUF11"/>
</dbReference>
<feature type="compositionally biased region" description="Polar residues" evidence="1">
    <location>
        <begin position="240"/>
        <end position="250"/>
    </location>
</feature>
<dbReference type="Pfam" id="PF01345">
    <property type="entry name" value="DUF11"/>
    <property type="match status" value="1"/>
</dbReference>
<dbReference type="PANTHER" id="PTHR34819">
    <property type="entry name" value="LARGE CYSTEINE-RICH PERIPLASMIC PROTEIN OMCB"/>
    <property type="match status" value="1"/>
</dbReference>
<feature type="region of interest" description="Disordered" evidence="1">
    <location>
        <begin position="235"/>
        <end position="273"/>
    </location>
</feature>
<evidence type="ECO:0000313" key="4">
    <source>
        <dbReference type="EMBL" id="EDQ04813.1"/>
    </source>
</evidence>
<feature type="compositionally biased region" description="Acidic residues" evidence="1">
    <location>
        <begin position="952"/>
        <end position="964"/>
    </location>
</feature>
<reference evidence="4 5" key="1">
    <citation type="submission" date="2007-11" db="EMBL/GenBank/DDBJ databases">
        <authorList>
            <person name="Wagner-Dobler I."/>
            <person name="Ferriera S."/>
            <person name="Johnson J."/>
            <person name="Kravitz S."/>
            <person name="Beeson K."/>
            <person name="Sutton G."/>
            <person name="Rogers Y.-H."/>
            <person name="Friedman R."/>
            <person name="Frazier M."/>
            <person name="Venter J.C."/>
        </authorList>
    </citation>
    <scope>NUCLEOTIDE SEQUENCE [LARGE SCALE GENOMIC DNA]</scope>
    <source>
        <strain evidence="4 5">HEL-45</strain>
    </source>
</reference>
<feature type="compositionally biased region" description="Low complexity" evidence="1">
    <location>
        <begin position="775"/>
        <end position="785"/>
    </location>
</feature>
<dbReference type="SUPFAM" id="SSF63825">
    <property type="entry name" value="YWTD domain"/>
    <property type="match status" value="1"/>
</dbReference>
<dbReference type="PANTHER" id="PTHR34819:SF3">
    <property type="entry name" value="CELL SURFACE PROTEIN"/>
    <property type="match status" value="1"/>
</dbReference>
<dbReference type="InterPro" id="IPR045474">
    <property type="entry name" value="GEVED"/>
</dbReference>
<dbReference type="NCBIfam" id="TIGR01451">
    <property type="entry name" value="B_ant_repeat"/>
    <property type="match status" value="1"/>
</dbReference>
<dbReference type="InterPro" id="IPR047589">
    <property type="entry name" value="DUF11_rpt"/>
</dbReference>
<evidence type="ECO:0000256" key="1">
    <source>
        <dbReference type="SAM" id="MobiDB-lite"/>
    </source>
</evidence>
<gene>
    <name evidence="4" type="ORF">OIHEL45_13970</name>
</gene>
<feature type="domain" description="GEVED" evidence="3">
    <location>
        <begin position="817"/>
        <end position="901"/>
    </location>
</feature>